<sequence>MTRLLRRHGGGDARVREAARKALEEFGRAGLPEHPAAFEAAAVLVDAELALHARRPYPFGRADREQLGAMERLCRDHHERFGPDNPLTLSARASHGIHLVRWGDPERGRAVLRAVEEDARLLLGDRRPSRLRALYGLSVAALLTKDHPAAADLAEQAYRGQCLVLGEHHPDTLFSLMQLGIARTLTGGNPRAVATVRRARRGLAEVLGPRHEEIVRGHVSEVLGGLPRPVLLAVVHAADFLNQAPGAVRRAVRDLFGRR</sequence>
<dbReference type="GO" id="GO:0004674">
    <property type="term" value="F:protein serine/threonine kinase activity"/>
    <property type="evidence" value="ECO:0007669"/>
    <property type="project" value="UniProtKB-KW"/>
</dbReference>
<reference evidence="2" key="2">
    <citation type="submission" date="2016-04" db="EMBL/GenBank/DDBJ databases">
        <title>Planomonospora sphaerica JCM9374 whole genome shotgun sequence.</title>
        <authorList>
            <person name="Suzuki T."/>
            <person name="Dohra H."/>
            <person name="Kodani S."/>
        </authorList>
    </citation>
    <scope>NUCLEOTIDE SEQUENCE [LARGE SCALE GENOMIC DNA]</scope>
    <source>
        <strain evidence="2">JCM 9374</strain>
    </source>
</reference>
<protein>
    <submittedName>
        <fullName evidence="1">Serine/threonine protein kinase</fullName>
    </submittedName>
</protein>
<keyword evidence="2" id="KW-1185">Reference proteome</keyword>
<evidence type="ECO:0000313" key="1">
    <source>
        <dbReference type="EMBL" id="GAT66692.1"/>
    </source>
</evidence>
<keyword evidence="1" id="KW-0418">Kinase</keyword>
<dbReference type="STRING" id="161355.PS9374_02342"/>
<keyword evidence="1" id="KW-0723">Serine/threonine-protein kinase</keyword>
<organism evidence="1 2">
    <name type="scientific">Planomonospora sphaerica</name>
    <dbReference type="NCBI Taxonomy" id="161355"/>
    <lineage>
        <taxon>Bacteria</taxon>
        <taxon>Bacillati</taxon>
        <taxon>Actinomycetota</taxon>
        <taxon>Actinomycetes</taxon>
        <taxon>Streptosporangiales</taxon>
        <taxon>Streptosporangiaceae</taxon>
        <taxon>Planomonospora</taxon>
    </lineage>
</organism>
<dbReference type="Gene3D" id="1.25.40.10">
    <property type="entry name" value="Tetratricopeptide repeat domain"/>
    <property type="match status" value="1"/>
</dbReference>
<dbReference type="SUPFAM" id="SSF48452">
    <property type="entry name" value="TPR-like"/>
    <property type="match status" value="1"/>
</dbReference>
<dbReference type="AlphaFoldDB" id="A0A171CH27"/>
<accession>A0A171CH27</accession>
<dbReference type="EMBL" id="BDCX01000005">
    <property type="protein sequence ID" value="GAT66692.1"/>
    <property type="molecule type" value="Genomic_DNA"/>
</dbReference>
<comment type="caution">
    <text evidence="1">The sequence shown here is derived from an EMBL/GenBank/DDBJ whole genome shotgun (WGS) entry which is preliminary data.</text>
</comment>
<gene>
    <name evidence="1" type="ORF">PS9374_02342</name>
</gene>
<keyword evidence="1" id="KW-0808">Transferase</keyword>
<name>A0A171CH27_9ACTN</name>
<reference evidence="1 2" key="1">
    <citation type="journal article" date="2016" name="Genome Announc.">
        <title>Draft Genome Sequence of Planomonospora sphaerica JCM9374, a Rare Actinomycete.</title>
        <authorList>
            <person name="Dohra H."/>
            <person name="Suzuki T."/>
            <person name="Inoue Y."/>
            <person name="Kodani S."/>
        </authorList>
    </citation>
    <scope>NUCLEOTIDE SEQUENCE [LARGE SCALE GENOMIC DNA]</scope>
    <source>
        <strain evidence="1 2">JCM 9374</strain>
    </source>
</reference>
<proteinExistence type="predicted"/>
<dbReference type="Proteomes" id="UP000077701">
    <property type="component" value="Unassembled WGS sequence"/>
</dbReference>
<dbReference type="InterPro" id="IPR011990">
    <property type="entry name" value="TPR-like_helical_dom_sf"/>
</dbReference>
<evidence type="ECO:0000313" key="2">
    <source>
        <dbReference type="Proteomes" id="UP000077701"/>
    </source>
</evidence>